<dbReference type="EMBL" id="JAGDFL010000022">
    <property type="protein sequence ID" value="KAG7400845.1"/>
    <property type="molecule type" value="Genomic_DNA"/>
</dbReference>
<keyword evidence="1" id="KW-0863">Zinc-finger</keyword>
<comment type="caution">
    <text evidence="4">The sequence shown here is derived from an EMBL/GenBank/DDBJ whole genome shotgun (WGS) entry which is preliminary data.</text>
</comment>
<organism evidence="4 5">
    <name type="scientific">Phytophthora boehmeriae</name>
    <dbReference type="NCBI Taxonomy" id="109152"/>
    <lineage>
        <taxon>Eukaryota</taxon>
        <taxon>Sar</taxon>
        <taxon>Stramenopiles</taxon>
        <taxon>Oomycota</taxon>
        <taxon>Peronosporomycetes</taxon>
        <taxon>Peronosporales</taxon>
        <taxon>Peronosporaceae</taxon>
        <taxon>Phytophthora</taxon>
    </lineage>
</organism>
<feature type="domain" description="SWIM-type" evidence="3">
    <location>
        <begin position="116"/>
        <end position="161"/>
    </location>
</feature>
<proteinExistence type="predicted"/>
<sequence length="199" mass="22190">MISFGPVDAVANNPTNALPANDANTITLAMTHGDATAARGDPLLKSVIEVLSTLRFIGDEWTSKMLILELTKPVLTAQSNGSVVITKSRAPRTKESGSGSEEKEEPTFALSSRNEVTVRWINKMTREKHILQHDGSVCDCEFFALYHLPCRHLIQYEVSVLQHKQLSMAAVGPRWFLRSFQTPKLASQRESNELEYHLL</sequence>
<dbReference type="InterPro" id="IPR007527">
    <property type="entry name" value="Znf_SWIM"/>
</dbReference>
<dbReference type="OrthoDB" id="124789at2759"/>
<dbReference type="AlphaFoldDB" id="A0A8T1X4E5"/>
<evidence type="ECO:0000256" key="2">
    <source>
        <dbReference type="SAM" id="MobiDB-lite"/>
    </source>
</evidence>
<evidence type="ECO:0000313" key="4">
    <source>
        <dbReference type="EMBL" id="KAG7400845.1"/>
    </source>
</evidence>
<keyword evidence="1" id="KW-0479">Metal-binding</keyword>
<protein>
    <recommendedName>
        <fullName evidence="3">SWIM-type domain-containing protein</fullName>
    </recommendedName>
</protein>
<dbReference type="GO" id="GO:0008270">
    <property type="term" value="F:zinc ion binding"/>
    <property type="evidence" value="ECO:0007669"/>
    <property type="project" value="UniProtKB-KW"/>
</dbReference>
<dbReference type="PROSITE" id="PS50966">
    <property type="entry name" value="ZF_SWIM"/>
    <property type="match status" value="1"/>
</dbReference>
<name>A0A8T1X4E5_9STRA</name>
<keyword evidence="1" id="KW-0862">Zinc</keyword>
<gene>
    <name evidence="4" type="ORF">PHYBOEH_004056</name>
</gene>
<accession>A0A8T1X4E5</accession>
<evidence type="ECO:0000259" key="3">
    <source>
        <dbReference type="PROSITE" id="PS50966"/>
    </source>
</evidence>
<reference evidence="4" key="1">
    <citation type="submission" date="2021-02" db="EMBL/GenBank/DDBJ databases">
        <authorList>
            <person name="Palmer J.M."/>
        </authorList>
    </citation>
    <scope>NUCLEOTIDE SEQUENCE</scope>
    <source>
        <strain evidence="4">SCRP23</strain>
    </source>
</reference>
<evidence type="ECO:0000313" key="5">
    <source>
        <dbReference type="Proteomes" id="UP000693981"/>
    </source>
</evidence>
<feature type="region of interest" description="Disordered" evidence="2">
    <location>
        <begin position="86"/>
        <end position="108"/>
    </location>
</feature>
<dbReference type="Proteomes" id="UP000693981">
    <property type="component" value="Unassembled WGS sequence"/>
</dbReference>
<keyword evidence="5" id="KW-1185">Reference proteome</keyword>
<evidence type="ECO:0000256" key="1">
    <source>
        <dbReference type="PROSITE-ProRule" id="PRU00325"/>
    </source>
</evidence>
<dbReference type="Pfam" id="PF04434">
    <property type="entry name" value="SWIM"/>
    <property type="match status" value="1"/>
</dbReference>